<dbReference type="NCBIfam" id="TIGR03263">
    <property type="entry name" value="guanyl_kin"/>
    <property type="match status" value="1"/>
</dbReference>
<name>A0A1F5FFM4_9BACT</name>
<dbReference type="Gene3D" id="3.30.63.10">
    <property type="entry name" value="Guanylate Kinase phosphate binding domain"/>
    <property type="match status" value="1"/>
</dbReference>
<evidence type="ECO:0000313" key="16">
    <source>
        <dbReference type="Proteomes" id="UP000177187"/>
    </source>
</evidence>
<organism evidence="15 16">
    <name type="scientific">Candidatus Coatesbacteria bacterium RBG_13_66_14</name>
    <dbReference type="NCBI Taxonomy" id="1817816"/>
    <lineage>
        <taxon>Bacteria</taxon>
        <taxon>Candidatus Coatesiibacteriota</taxon>
    </lineage>
</organism>
<evidence type="ECO:0000256" key="12">
    <source>
        <dbReference type="ARBA" id="ARBA00048594"/>
    </source>
</evidence>
<keyword evidence="7 13" id="KW-0808">Transferase</keyword>
<dbReference type="SMART" id="SM00072">
    <property type="entry name" value="GuKc"/>
    <property type="match status" value="1"/>
</dbReference>
<proteinExistence type="inferred from homology"/>
<keyword evidence="10 13" id="KW-0067">ATP-binding</keyword>
<evidence type="ECO:0000256" key="8">
    <source>
        <dbReference type="ARBA" id="ARBA00022741"/>
    </source>
</evidence>
<evidence type="ECO:0000256" key="3">
    <source>
        <dbReference type="ARBA" id="ARBA00005790"/>
    </source>
</evidence>
<evidence type="ECO:0000256" key="1">
    <source>
        <dbReference type="ARBA" id="ARBA00003531"/>
    </source>
</evidence>
<accession>A0A1F5FFM4</accession>
<evidence type="ECO:0000256" key="2">
    <source>
        <dbReference type="ARBA" id="ARBA00004496"/>
    </source>
</evidence>
<comment type="similarity">
    <text evidence="3 13">Belongs to the guanylate kinase family.</text>
</comment>
<evidence type="ECO:0000256" key="9">
    <source>
        <dbReference type="ARBA" id="ARBA00022777"/>
    </source>
</evidence>
<evidence type="ECO:0000256" key="6">
    <source>
        <dbReference type="ARBA" id="ARBA00022490"/>
    </source>
</evidence>
<dbReference type="EMBL" id="MFAF01000038">
    <property type="protein sequence ID" value="OGD78391.1"/>
    <property type="molecule type" value="Genomic_DNA"/>
</dbReference>
<dbReference type="AlphaFoldDB" id="A0A1F5FFM4"/>
<evidence type="ECO:0000256" key="11">
    <source>
        <dbReference type="ARBA" id="ARBA00030128"/>
    </source>
</evidence>
<gene>
    <name evidence="13" type="primary">gmk</name>
    <name evidence="15" type="ORF">A2Y64_05865</name>
</gene>
<evidence type="ECO:0000256" key="4">
    <source>
        <dbReference type="ARBA" id="ARBA00012961"/>
    </source>
</evidence>
<dbReference type="EC" id="2.7.4.8" evidence="4 13"/>
<feature type="domain" description="Guanylate kinase-like" evidence="14">
    <location>
        <begin position="6"/>
        <end position="185"/>
    </location>
</feature>
<dbReference type="InterPro" id="IPR008145">
    <property type="entry name" value="GK/Ca_channel_bsu"/>
</dbReference>
<dbReference type="STRING" id="1817816.A2Y64_05865"/>
<dbReference type="CDD" id="cd00071">
    <property type="entry name" value="GMPK"/>
    <property type="match status" value="1"/>
</dbReference>
<dbReference type="Proteomes" id="UP000177187">
    <property type="component" value="Unassembled WGS sequence"/>
</dbReference>
<comment type="caution">
    <text evidence="15">The sequence shown here is derived from an EMBL/GenBank/DDBJ whole genome shotgun (WGS) entry which is preliminary data.</text>
</comment>
<dbReference type="InterPro" id="IPR020590">
    <property type="entry name" value="Guanylate_kinase_CS"/>
</dbReference>
<reference evidence="15 16" key="1">
    <citation type="journal article" date="2016" name="Nat. Commun.">
        <title>Thousands of microbial genomes shed light on interconnected biogeochemical processes in an aquifer system.</title>
        <authorList>
            <person name="Anantharaman K."/>
            <person name="Brown C.T."/>
            <person name="Hug L.A."/>
            <person name="Sharon I."/>
            <person name="Castelle C.J."/>
            <person name="Probst A.J."/>
            <person name="Thomas B.C."/>
            <person name="Singh A."/>
            <person name="Wilkins M.J."/>
            <person name="Karaoz U."/>
            <person name="Brodie E.L."/>
            <person name="Williams K.H."/>
            <person name="Hubbard S.S."/>
            <person name="Banfield J.F."/>
        </authorList>
    </citation>
    <scope>NUCLEOTIDE SEQUENCE [LARGE SCALE GENOMIC DNA]</scope>
</reference>
<dbReference type="HAMAP" id="MF_00328">
    <property type="entry name" value="Guanylate_kinase"/>
    <property type="match status" value="1"/>
</dbReference>
<protein>
    <recommendedName>
        <fullName evidence="5 13">Guanylate kinase</fullName>
        <ecNumber evidence="4 13">2.7.4.8</ecNumber>
    </recommendedName>
    <alternativeName>
        <fullName evidence="11 13">GMP kinase</fullName>
    </alternativeName>
</protein>
<keyword evidence="8 13" id="KW-0547">Nucleotide-binding</keyword>
<dbReference type="InterPro" id="IPR008144">
    <property type="entry name" value="Guanylate_kin-like_dom"/>
</dbReference>
<dbReference type="PROSITE" id="PS00856">
    <property type="entry name" value="GUANYLATE_KINASE_1"/>
    <property type="match status" value="1"/>
</dbReference>
<comment type="subcellular location">
    <subcellularLocation>
        <location evidence="2 13">Cytoplasm</location>
    </subcellularLocation>
</comment>
<dbReference type="GO" id="GO:0005829">
    <property type="term" value="C:cytosol"/>
    <property type="evidence" value="ECO:0007669"/>
    <property type="project" value="TreeGrafter"/>
</dbReference>
<dbReference type="Gene3D" id="3.40.50.300">
    <property type="entry name" value="P-loop containing nucleotide triphosphate hydrolases"/>
    <property type="match status" value="1"/>
</dbReference>
<dbReference type="PANTHER" id="PTHR23117:SF13">
    <property type="entry name" value="GUANYLATE KINASE"/>
    <property type="match status" value="1"/>
</dbReference>
<dbReference type="PROSITE" id="PS50052">
    <property type="entry name" value="GUANYLATE_KINASE_2"/>
    <property type="match status" value="1"/>
</dbReference>
<dbReference type="PANTHER" id="PTHR23117">
    <property type="entry name" value="GUANYLATE KINASE-RELATED"/>
    <property type="match status" value="1"/>
</dbReference>
<dbReference type="FunFam" id="3.30.63.10:FF:000005">
    <property type="entry name" value="Guanylate kinase"/>
    <property type="match status" value="1"/>
</dbReference>
<evidence type="ECO:0000256" key="5">
    <source>
        <dbReference type="ARBA" id="ARBA00016296"/>
    </source>
</evidence>
<sequence length="208" mass="23513">MDKPRGIPIVISSPSGGGKTSIYVELAQRHTEFFYSVSATTRPRRAGEENGVQYHFLDEAEFMRRRTAGDFLETARVHGHWYGTPRGPLERALGRGKDVVLDVDVQGGDSIRRVYGDEALLIFVVPPNLATLRERLVRRRSEEPALVERRMANALDELRRAPEYDYIVVNDDLRRAVDEVEAVITAEHLRSSRLAGILDERFPELGEG</sequence>
<evidence type="ECO:0000256" key="7">
    <source>
        <dbReference type="ARBA" id="ARBA00022679"/>
    </source>
</evidence>
<dbReference type="GO" id="GO:0004385">
    <property type="term" value="F:GMP kinase activity"/>
    <property type="evidence" value="ECO:0007669"/>
    <property type="project" value="UniProtKB-UniRule"/>
</dbReference>
<dbReference type="SUPFAM" id="SSF52540">
    <property type="entry name" value="P-loop containing nucleoside triphosphate hydrolases"/>
    <property type="match status" value="1"/>
</dbReference>
<comment type="function">
    <text evidence="1 13">Essential for recycling GMP and indirectly, cGMP.</text>
</comment>
<evidence type="ECO:0000259" key="14">
    <source>
        <dbReference type="PROSITE" id="PS50052"/>
    </source>
</evidence>
<keyword evidence="6 13" id="KW-0963">Cytoplasm</keyword>
<dbReference type="InterPro" id="IPR027417">
    <property type="entry name" value="P-loop_NTPase"/>
</dbReference>
<dbReference type="InterPro" id="IPR017665">
    <property type="entry name" value="Guanylate_kinase"/>
</dbReference>
<evidence type="ECO:0000313" key="15">
    <source>
        <dbReference type="EMBL" id="OGD78391.1"/>
    </source>
</evidence>
<comment type="catalytic activity">
    <reaction evidence="12 13">
        <text>GMP + ATP = GDP + ADP</text>
        <dbReference type="Rhea" id="RHEA:20780"/>
        <dbReference type="ChEBI" id="CHEBI:30616"/>
        <dbReference type="ChEBI" id="CHEBI:58115"/>
        <dbReference type="ChEBI" id="CHEBI:58189"/>
        <dbReference type="ChEBI" id="CHEBI:456216"/>
        <dbReference type="EC" id="2.7.4.8"/>
    </reaction>
</comment>
<feature type="binding site" evidence="13">
    <location>
        <begin position="13"/>
        <end position="20"/>
    </location>
    <ligand>
        <name>ATP</name>
        <dbReference type="ChEBI" id="CHEBI:30616"/>
    </ligand>
</feature>
<keyword evidence="9 13" id="KW-0418">Kinase</keyword>
<evidence type="ECO:0000256" key="13">
    <source>
        <dbReference type="HAMAP-Rule" id="MF_00328"/>
    </source>
</evidence>
<evidence type="ECO:0000256" key="10">
    <source>
        <dbReference type="ARBA" id="ARBA00022840"/>
    </source>
</evidence>
<dbReference type="GO" id="GO:0005524">
    <property type="term" value="F:ATP binding"/>
    <property type="evidence" value="ECO:0007669"/>
    <property type="project" value="UniProtKB-UniRule"/>
</dbReference>
<dbReference type="Pfam" id="PF00625">
    <property type="entry name" value="Guanylate_kin"/>
    <property type="match status" value="1"/>
</dbReference>